<sequence length="80" mass="9152">MRCLFLTDMHTLQSMNHRSVAELLQLKQTPFHSCMPRLNSLLSNLLVGEPNLLIILLVDLVSHFVKDKLASYSTLPPPYF</sequence>
<protein>
    <submittedName>
        <fullName evidence="1">Uncharacterized protein</fullName>
    </submittedName>
</protein>
<dbReference type="Proteomes" id="UP000026915">
    <property type="component" value="Chromosome 2"/>
</dbReference>
<dbReference type="HOGENOM" id="CLU_2594598_0_0_1"/>
<name>A0A061E1C5_THECC</name>
<dbReference type="AlphaFoldDB" id="A0A061E1C5"/>
<proteinExistence type="predicted"/>
<accession>A0A061E1C5</accession>
<dbReference type="Gramene" id="EOX98839">
    <property type="protein sequence ID" value="EOX98839"/>
    <property type="gene ID" value="TCM_007519"/>
</dbReference>
<dbReference type="InParanoid" id="A0A061E1C5"/>
<reference evidence="1 2" key="1">
    <citation type="journal article" date="2013" name="Genome Biol.">
        <title>The genome sequence of the most widely cultivated cacao type and its use to identify candidate genes regulating pod color.</title>
        <authorList>
            <person name="Motamayor J.C."/>
            <person name="Mockaitis K."/>
            <person name="Schmutz J."/>
            <person name="Haiminen N."/>
            <person name="Iii D.L."/>
            <person name="Cornejo O."/>
            <person name="Findley S.D."/>
            <person name="Zheng P."/>
            <person name="Utro F."/>
            <person name="Royaert S."/>
            <person name="Saski C."/>
            <person name="Jenkins J."/>
            <person name="Podicheti R."/>
            <person name="Zhao M."/>
            <person name="Scheffler B.E."/>
            <person name="Stack J.C."/>
            <person name="Feltus F.A."/>
            <person name="Mustiga G.M."/>
            <person name="Amores F."/>
            <person name="Phillips W."/>
            <person name="Marelli J.P."/>
            <person name="May G.D."/>
            <person name="Shapiro H."/>
            <person name="Ma J."/>
            <person name="Bustamante C.D."/>
            <person name="Schnell R.J."/>
            <person name="Main D."/>
            <person name="Gilbert D."/>
            <person name="Parida L."/>
            <person name="Kuhn D.N."/>
        </authorList>
    </citation>
    <scope>NUCLEOTIDE SEQUENCE [LARGE SCALE GENOMIC DNA]</scope>
    <source>
        <strain evidence="2">cv. Matina 1-6</strain>
    </source>
</reference>
<evidence type="ECO:0000313" key="2">
    <source>
        <dbReference type="Proteomes" id="UP000026915"/>
    </source>
</evidence>
<organism evidence="1 2">
    <name type="scientific">Theobroma cacao</name>
    <name type="common">Cacao</name>
    <name type="synonym">Cocoa</name>
    <dbReference type="NCBI Taxonomy" id="3641"/>
    <lineage>
        <taxon>Eukaryota</taxon>
        <taxon>Viridiplantae</taxon>
        <taxon>Streptophyta</taxon>
        <taxon>Embryophyta</taxon>
        <taxon>Tracheophyta</taxon>
        <taxon>Spermatophyta</taxon>
        <taxon>Magnoliopsida</taxon>
        <taxon>eudicotyledons</taxon>
        <taxon>Gunneridae</taxon>
        <taxon>Pentapetalae</taxon>
        <taxon>rosids</taxon>
        <taxon>malvids</taxon>
        <taxon>Malvales</taxon>
        <taxon>Malvaceae</taxon>
        <taxon>Byttnerioideae</taxon>
        <taxon>Theobroma</taxon>
    </lineage>
</organism>
<keyword evidence="2" id="KW-1185">Reference proteome</keyword>
<gene>
    <name evidence="1" type="ORF">TCM_007519</name>
</gene>
<evidence type="ECO:0000313" key="1">
    <source>
        <dbReference type="EMBL" id="EOX98839.1"/>
    </source>
</evidence>
<dbReference type="EMBL" id="CM001880">
    <property type="protein sequence ID" value="EOX98839.1"/>
    <property type="molecule type" value="Genomic_DNA"/>
</dbReference>